<dbReference type="OrthoDB" id="1915431at2759"/>
<dbReference type="Proteomes" id="UP000245207">
    <property type="component" value="Unassembled WGS sequence"/>
</dbReference>
<evidence type="ECO:0000313" key="1">
    <source>
        <dbReference type="EMBL" id="PWA47758.1"/>
    </source>
</evidence>
<reference evidence="1 2" key="1">
    <citation type="journal article" date="2018" name="Mol. Plant">
        <title>The genome of Artemisia annua provides insight into the evolution of Asteraceae family and artemisinin biosynthesis.</title>
        <authorList>
            <person name="Shen Q."/>
            <person name="Zhang L."/>
            <person name="Liao Z."/>
            <person name="Wang S."/>
            <person name="Yan T."/>
            <person name="Shi P."/>
            <person name="Liu M."/>
            <person name="Fu X."/>
            <person name="Pan Q."/>
            <person name="Wang Y."/>
            <person name="Lv Z."/>
            <person name="Lu X."/>
            <person name="Zhang F."/>
            <person name="Jiang W."/>
            <person name="Ma Y."/>
            <person name="Chen M."/>
            <person name="Hao X."/>
            <person name="Li L."/>
            <person name="Tang Y."/>
            <person name="Lv G."/>
            <person name="Zhou Y."/>
            <person name="Sun X."/>
            <person name="Brodelius P.E."/>
            <person name="Rose J.K.C."/>
            <person name="Tang K."/>
        </authorList>
    </citation>
    <scope>NUCLEOTIDE SEQUENCE [LARGE SCALE GENOMIC DNA]</scope>
    <source>
        <strain evidence="2">cv. Huhao1</strain>
        <tissue evidence="1">Leaf</tissue>
    </source>
</reference>
<dbReference type="Pfam" id="PF03321">
    <property type="entry name" value="GH3"/>
    <property type="match status" value="1"/>
</dbReference>
<dbReference type="GO" id="GO:0016881">
    <property type="term" value="F:acid-amino acid ligase activity"/>
    <property type="evidence" value="ECO:0007669"/>
    <property type="project" value="TreeGrafter"/>
</dbReference>
<dbReference type="STRING" id="35608.A0A2U1LFJ0"/>
<name>A0A2U1LFJ0_ARTAN</name>
<dbReference type="AlphaFoldDB" id="A0A2U1LFJ0"/>
<organism evidence="1 2">
    <name type="scientific">Artemisia annua</name>
    <name type="common">Sweet wormwood</name>
    <dbReference type="NCBI Taxonomy" id="35608"/>
    <lineage>
        <taxon>Eukaryota</taxon>
        <taxon>Viridiplantae</taxon>
        <taxon>Streptophyta</taxon>
        <taxon>Embryophyta</taxon>
        <taxon>Tracheophyta</taxon>
        <taxon>Spermatophyta</taxon>
        <taxon>Magnoliopsida</taxon>
        <taxon>eudicotyledons</taxon>
        <taxon>Gunneridae</taxon>
        <taxon>Pentapetalae</taxon>
        <taxon>asterids</taxon>
        <taxon>campanulids</taxon>
        <taxon>Asterales</taxon>
        <taxon>Asteraceae</taxon>
        <taxon>Asteroideae</taxon>
        <taxon>Anthemideae</taxon>
        <taxon>Artemisiinae</taxon>
        <taxon>Artemisia</taxon>
    </lineage>
</organism>
<comment type="caution">
    <text evidence="1">The sequence shown here is derived from an EMBL/GenBank/DDBJ whole genome shotgun (WGS) entry which is preliminary data.</text>
</comment>
<dbReference type="GO" id="GO:0005737">
    <property type="term" value="C:cytoplasm"/>
    <property type="evidence" value="ECO:0007669"/>
    <property type="project" value="TreeGrafter"/>
</dbReference>
<accession>A0A2U1LFJ0</accession>
<keyword evidence="2" id="KW-1185">Reference proteome</keyword>
<gene>
    <name evidence="1" type="ORF">CTI12_AA460510</name>
</gene>
<sequence>MLEKMEKEFDPEQVIKEFEDLTKNAKRVQTEILSKILKENCEAEYLKNCGLDGKTDPESYSSCVPLVTHKELEPLIQQIADGAPYPILTGKPITTITLSSGTTQGKRKFVPFNDELTETTMQIYRTSFAFRNRCAQAQKVSQPNLWIKPKVQVWSPLLPLVSKFKRDAPLIS</sequence>
<dbReference type="PANTHER" id="PTHR31901">
    <property type="entry name" value="GH3 DOMAIN-CONTAINING PROTEIN"/>
    <property type="match status" value="1"/>
</dbReference>
<dbReference type="PANTHER" id="PTHR31901:SF5">
    <property type="entry name" value="JASMONOYL--L-AMINO ACID SYNTHETASE JAR1"/>
    <property type="match status" value="1"/>
</dbReference>
<protein>
    <submittedName>
        <fullName evidence="1">GH3 family</fullName>
    </submittedName>
</protein>
<proteinExistence type="predicted"/>
<dbReference type="EMBL" id="PKPP01009661">
    <property type="protein sequence ID" value="PWA47758.1"/>
    <property type="molecule type" value="Genomic_DNA"/>
</dbReference>
<evidence type="ECO:0000313" key="2">
    <source>
        <dbReference type="Proteomes" id="UP000245207"/>
    </source>
</evidence>
<dbReference type="InterPro" id="IPR004993">
    <property type="entry name" value="GH3"/>
</dbReference>